<dbReference type="STRING" id="74649.A0A2P6PF15"/>
<dbReference type="Gramene" id="PRQ20514">
    <property type="protein sequence ID" value="PRQ20514"/>
    <property type="gene ID" value="RchiOBHm_Chr7g0229011"/>
</dbReference>
<name>A0A2P6PF15_ROSCH</name>
<dbReference type="EMBL" id="PDCK01000045">
    <property type="protein sequence ID" value="PRQ20514.1"/>
    <property type="molecule type" value="Genomic_DNA"/>
</dbReference>
<feature type="domain" description="Myb-like" evidence="6">
    <location>
        <begin position="1"/>
        <end position="50"/>
    </location>
</feature>
<feature type="domain" description="Myb-like" evidence="6">
    <location>
        <begin position="51"/>
        <end position="101"/>
    </location>
</feature>
<keyword evidence="2" id="KW-0677">Repeat</keyword>
<comment type="subcellular location">
    <subcellularLocation>
        <location evidence="1">Nucleus</location>
    </subcellularLocation>
</comment>
<feature type="region of interest" description="Disordered" evidence="5">
    <location>
        <begin position="108"/>
        <end position="131"/>
    </location>
</feature>
<evidence type="ECO:0000256" key="5">
    <source>
        <dbReference type="SAM" id="MobiDB-lite"/>
    </source>
</evidence>
<dbReference type="SMART" id="SM00717">
    <property type="entry name" value="SANT"/>
    <property type="match status" value="2"/>
</dbReference>
<dbReference type="AlphaFoldDB" id="A0A2P6PF15"/>
<gene>
    <name evidence="8" type="ORF">RchiOBHm_Chr7g0229011</name>
</gene>
<evidence type="ECO:0000259" key="7">
    <source>
        <dbReference type="PROSITE" id="PS51294"/>
    </source>
</evidence>
<feature type="compositionally biased region" description="Polar residues" evidence="5">
    <location>
        <begin position="171"/>
        <end position="181"/>
    </location>
</feature>
<accession>A0A2P6PF15</accession>
<dbReference type="GO" id="GO:0005634">
    <property type="term" value="C:nucleus"/>
    <property type="evidence" value="ECO:0007669"/>
    <property type="project" value="UniProtKB-SubCell"/>
</dbReference>
<organism evidence="8 9">
    <name type="scientific">Rosa chinensis</name>
    <name type="common">China rose</name>
    <dbReference type="NCBI Taxonomy" id="74649"/>
    <lineage>
        <taxon>Eukaryota</taxon>
        <taxon>Viridiplantae</taxon>
        <taxon>Streptophyta</taxon>
        <taxon>Embryophyta</taxon>
        <taxon>Tracheophyta</taxon>
        <taxon>Spermatophyta</taxon>
        <taxon>Magnoliopsida</taxon>
        <taxon>eudicotyledons</taxon>
        <taxon>Gunneridae</taxon>
        <taxon>Pentapetalae</taxon>
        <taxon>rosids</taxon>
        <taxon>fabids</taxon>
        <taxon>Rosales</taxon>
        <taxon>Rosaceae</taxon>
        <taxon>Rosoideae</taxon>
        <taxon>Rosoideae incertae sedis</taxon>
        <taxon>Rosa</taxon>
    </lineage>
</organism>
<evidence type="ECO:0000256" key="1">
    <source>
        <dbReference type="ARBA" id="ARBA00004123"/>
    </source>
</evidence>
<keyword evidence="3" id="KW-0238">DNA-binding</keyword>
<dbReference type="PANTHER" id="PTHR47999:SF114">
    <property type="entry name" value="MYB FAMILY PROTEIN"/>
    <property type="match status" value="1"/>
</dbReference>
<dbReference type="GO" id="GO:0003677">
    <property type="term" value="F:DNA binding"/>
    <property type="evidence" value="ECO:0007669"/>
    <property type="project" value="UniProtKB-KW"/>
</dbReference>
<dbReference type="InterPro" id="IPR001005">
    <property type="entry name" value="SANT/Myb"/>
</dbReference>
<feature type="domain" description="HTH myb-type" evidence="7">
    <location>
        <begin position="51"/>
        <end position="105"/>
    </location>
</feature>
<evidence type="ECO:0000256" key="2">
    <source>
        <dbReference type="ARBA" id="ARBA00022737"/>
    </source>
</evidence>
<evidence type="ECO:0000313" key="9">
    <source>
        <dbReference type="Proteomes" id="UP000238479"/>
    </source>
</evidence>
<protein>
    <submittedName>
        <fullName evidence="8">Putative transcription factor MYB-HB-like family</fullName>
    </submittedName>
</protein>
<evidence type="ECO:0000259" key="6">
    <source>
        <dbReference type="PROSITE" id="PS50090"/>
    </source>
</evidence>
<proteinExistence type="predicted"/>
<keyword evidence="9" id="KW-1185">Reference proteome</keyword>
<feature type="compositionally biased region" description="Polar residues" evidence="5">
    <location>
        <begin position="191"/>
        <end position="200"/>
    </location>
</feature>
<dbReference type="InterPro" id="IPR009057">
    <property type="entry name" value="Homeodomain-like_sf"/>
</dbReference>
<feature type="compositionally biased region" description="Basic and acidic residues" evidence="5">
    <location>
        <begin position="108"/>
        <end position="119"/>
    </location>
</feature>
<dbReference type="CDD" id="cd00167">
    <property type="entry name" value="SANT"/>
    <property type="match status" value="2"/>
</dbReference>
<reference evidence="8 9" key="1">
    <citation type="journal article" date="2018" name="Nat. Genet.">
        <title>The Rosa genome provides new insights in the design of modern roses.</title>
        <authorList>
            <person name="Bendahmane M."/>
        </authorList>
    </citation>
    <scope>NUCLEOTIDE SEQUENCE [LARGE SCALE GENOMIC DNA]</scope>
    <source>
        <strain evidence="9">cv. Old Blush</strain>
    </source>
</reference>
<evidence type="ECO:0000313" key="8">
    <source>
        <dbReference type="EMBL" id="PRQ20514.1"/>
    </source>
</evidence>
<dbReference type="SUPFAM" id="SSF46689">
    <property type="entry name" value="Homeodomain-like"/>
    <property type="match status" value="1"/>
</dbReference>
<dbReference type="InterPro" id="IPR017930">
    <property type="entry name" value="Myb_dom"/>
</dbReference>
<evidence type="ECO:0000256" key="4">
    <source>
        <dbReference type="ARBA" id="ARBA00023242"/>
    </source>
</evidence>
<comment type="caution">
    <text evidence="8">The sequence shown here is derived from an EMBL/GenBank/DDBJ whole genome shotgun (WGS) entry which is preliminary data.</text>
</comment>
<dbReference type="InterPro" id="IPR015495">
    <property type="entry name" value="Myb_TF_plants"/>
</dbReference>
<keyword evidence="4" id="KW-0539">Nucleus</keyword>
<dbReference type="FunFam" id="1.10.10.60:FF:000001">
    <property type="entry name" value="MYB-related transcription factor"/>
    <property type="match status" value="1"/>
</dbReference>
<dbReference type="Pfam" id="PF00249">
    <property type="entry name" value="Myb_DNA-binding"/>
    <property type="match status" value="2"/>
</dbReference>
<evidence type="ECO:0000256" key="3">
    <source>
        <dbReference type="ARBA" id="ARBA00023125"/>
    </source>
</evidence>
<dbReference type="PANTHER" id="PTHR47999">
    <property type="entry name" value="TRANSCRIPTION FACTOR MYB8-RELATED-RELATED"/>
    <property type="match status" value="1"/>
</dbReference>
<dbReference type="PROSITE" id="PS50090">
    <property type="entry name" value="MYB_LIKE"/>
    <property type="match status" value="2"/>
</dbReference>
<sequence>MNRGAWTAQEDSILVDYVKTHGEGKWSKVSKERGLKRCGKSCRMRWMNYLRPNIKRGNISPEEEDLIMRLHKLLGNRWSLIAGRLPGRTDSEIKNHWNTVIRRKIINDNKKQCQSENKKQNNKPSDSGSHLLLTADSDTVHMNPVKNKELPSTVLQQSQNAGYLETDVNAEPTQDGNSGNGTVVMEPKPSSDVSISSTEGNPPDDIMGNYLEELLRSDIPALEFWKLCNFDNDTVV</sequence>
<feature type="region of interest" description="Disordered" evidence="5">
    <location>
        <begin position="168"/>
        <end position="205"/>
    </location>
</feature>
<dbReference type="OMA" id="NPPDDIM"/>
<dbReference type="OrthoDB" id="2143914at2759"/>
<dbReference type="PROSITE" id="PS51294">
    <property type="entry name" value="HTH_MYB"/>
    <property type="match status" value="2"/>
</dbReference>
<dbReference type="Gene3D" id="1.10.10.60">
    <property type="entry name" value="Homeodomain-like"/>
    <property type="match status" value="2"/>
</dbReference>
<feature type="domain" description="HTH myb-type" evidence="7">
    <location>
        <begin position="1"/>
        <end position="50"/>
    </location>
</feature>
<dbReference type="Proteomes" id="UP000238479">
    <property type="component" value="Chromosome 7"/>
</dbReference>